<comment type="caution">
    <text evidence="2">The sequence shown here is derived from an EMBL/GenBank/DDBJ whole genome shotgun (WGS) entry which is preliminary data.</text>
</comment>
<gene>
    <name evidence="2" type="ORF">C7379_1304</name>
</gene>
<sequence length="320" mass="36481">MPTAQTISSTPLITFIITAYNLPPDMLKTCVESIERLSLAMKEHEIILVDDGSDIPAIDNLPDHADHITYIRQAHQGLSAARNMGLRCATGQYIQFVDGDDYLIQAPYGHCLDIVRYQNADIVIFHETSNNKPSIPLEYDGPISGVTYMHRNNLRASTCGYIFRRSILGSLRFTSGRLHEDEEFTPQLMLRAERVFSTSAEAYFYRKRPESIMSKKSKRHVAKRLSDMVDIILKLQSVANSGPEIDRVALNRRVAQLSMDYLYNTIKLTHSRKHLEEAVDTLRRHGLFPLPKKNYTKKYTTFRALVGNPIGRRILLATIR</sequence>
<dbReference type="InterPro" id="IPR001173">
    <property type="entry name" value="Glyco_trans_2-like"/>
</dbReference>
<dbReference type="PANTHER" id="PTHR22916:SF3">
    <property type="entry name" value="UDP-GLCNAC:BETAGAL BETA-1,3-N-ACETYLGLUCOSAMINYLTRANSFERASE-LIKE PROTEIN 1"/>
    <property type="match status" value="1"/>
</dbReference>
<dbReference type="GO" id="GO:0016758">
    <property type="term" value="F:hexosyltransferase activity"/>
    <property type="evidence" value="ECO:0007669"/>
    <property type="project" value="UniProtKB-ARBA"/>
</dbReference>
<accession>A0A2U0TWE1</accession>
<name>A0A2U0TWE1_9BACT</name>
<dbReference type="InterPro" id="IPR029044">
    <property type="entry name" value="Nucleotide-diphossugar_trans"/>
</dbReference>
<evidence type="ECO:0000259" key="1">
    <source>
        <dbReference type="Pfam" id="PF00535"/>
    </source>
</evidence>
<protein>
    <submittedName>
        <fullName evidence="2">Glycosyltransferase involved in cell wall biosynthesis</fullName>
    </submittedName>
</protein>
<dbReference type="CDD" id="cd00761">
    <property type="entry name" value="Glyco_tranf_GTA_type"/>
    <property type="match status" value="1"/>
</dbReference>
<dbReference type="RefSeq" id="WP_116617427.1">
    <property type="nucleotide sequence ID" value="NZ_CAMQYP010000124.1"/>
</dbReference>
<dbReference type="AlphaFoldDB" id="A0A2U0TWE1"/>
<keyword evidence="3" id="KW-1185">Reference proteome</keyword>
<dbReference type="PANTHER" id="PTHR22916">
    <property type="entry name" value="GLYCOSYLTRANSFERASE"/>
    <property type="match status" value="1"/>
</dbReference>
<dbReference type="EMBL" id="QENY01000030">
    <property type="protein sequence ID" value="PVX47912.1"/>
    <property type="molecule type" value="Genomic_DNA"/>
</dbReference>
<dbReference type="Gene3D" id="3.90.550.10">
    <property type="entry name" value="Spore Coat Polysaccharide Biosynthesis Protein SpsA, Chain A"/>
    <property type="match status" value="1"/>
</dbReference>
<dbReference type="Pfam" id="PF00535">
    <property type="entry name" value="Glycos_transf_2"/>
    <property type="match status" value="1"/>
</dbReference>
<reference evidence="2 3" key="1">
    <citation type="submission" date="2018-05" db="EMBL/GenBank/DDBJ databases">
        <title>Genomic Encyclopedia of Type Strains, Phase IV (KMG-IV): sequencing the most valuable type-strain genomes for metagenomic binning, comparative biology and taxonomic classification.</title>
        <authorList>
            <person name="Goeker M."/>
        </authorList>
    </citation>
    <scope>NUCLEOTIDE SEQUENCE [LARGE SCALE GENOMIC DNA]</scope>
    <source>
        <strain evidence="2 3">DSM 100333</strain>
    </source>
</reference>
<feature type="domain" description="Glycosyltransferase 2-like" evidence="1">
    <location>
        <begin position="15"/>
        <end position="125"/>
    </location>
</feature>
<evidence type="ECO:0000313" key="2">
    <source>
        <dbReference type="EMBL" id="PVX47912.1"/>
    </source>
</evidence>
<keyword evidence="2" id="KW-0808">Transferase</keyword>
<evidence type="ECO:0000313" key="3">
    <source>
        <dbReference type="Proteomes" id="UP000245870"/>
    </source>
</evidence>
<dbReference type="Proteomes" id="UP000245870">
    <property type="component" value="Unassembled WGS sequence"/>
</dbReference>
<dbReference type="OrthoDB" id="597270at2"/>
<dbReference type="SUPFAM" id="SSF53448">
    <property type="entry name" value="Nucleotide-diphospho-sugar transferases"/>
    <property type="match status" value="1"/>
</dbReference>
<proteinExistence type="predicted"/>
<organism evidence="2 3">
    <name type="scientific">Hallella colorans</name>
    <dbReference type="NCBI Taxonomy" id="1703337"/>
    <lineage>
        <taxon>Bacteria</taxon>
        <taxon>Pseudomonadati</taxon>
        <taxon>Bacteroidota</taxon>
        <taxon>Bacteroidia</taxon>
        <taxon>Bacteroidales</taxon>
        <taxon>Prevotellaceae</taxon>
        <taxon>Hallella</taxon>
    </lineage>
</organism>